<reference evidence="2 3" key="1">
    <citation type="submission" date="2014-04" db="EMBL/GenBank/DDBJ databases">
        <authorList>
            <consortium name="DOE Joint Genome Institute"/>
            <person name="Kuo A."/>
            <person name="Kohler A."/>
            <person name="Nagy L.G."/>
            <person name="Floudas D."/>
            <person name="Copeland A."/>
            <person name="Barry K.W."/>
            <person name="Cichocki N."/>
            <person name="Veneault-Fourrey C."/>
            <person name="LaButti K."/>
            <person name="Lindquist E.A."/>
            <person name="Lipzen A."/>
            <person name="Lundell T."/>
            <person name="Morin E."/>
            <person name="Murat C."/>
            <person name="Sun H."/>
            <person name="Tunlid A."/>
            <person name="Henrissat B."/>
            <person name="Grigoriev I.V."/>
            <person name="Hibbett D.S."/>
            <person name="Martin F."/>
            <person name="Nordberg H.P."/>
            <person name="Cantor M.N."/>
            <person name="Hua S.X."/>
        </authorList>
    </citation>
    <scope>NUCLEOTIDE SEQUENCE [LARGE SCALE GENOMIC DNA]</scope>
    <source>
        <strain evidence="2 3">Foug A</strain>
    </source>
</reference>
<dbReference type="Proteomes" id="UP000053989">
    <property type="component" value="Unassembled WGS sequence"/>
</dbReference>
<evidence type="ECO:0000313" key="2">
    <source>
        <dbReference type="EMBL" id="KIM51819.1"/>
    </source>
</evidence>
<keyword evidence="3" id="KW-1185">Reference proteome</keyword>
<protein>
    <submittedName>
        <fullName evidence="2">Uncharacterized protein</fullName>
    </submittedName>
</protein>
<name>A0A0C3D5X5_9AGAM</name>
<dbReference type="AlphaFoldDB" id="A0A0C3D5X5"/>
<feature type="coiled-coil region" evidence="1">
    <location>
        <begin position="93"/>
        <end position="120"/>
    </location>
</feature>
<dbReference type="EMBL" id="KN822238">
    <property type="protein sequence ID" value="KIM51819.1"/>
    <property type="molecule type" value="Genomic_DNA"/>
</dbReference>
<accession>A0A0C3D5X5</accession>
<evidence type="ECO:0000256" key="1">
    <source>
        <dbReference type="SAM" id="Coils"/>
    </source>
</evidence>
<gene>
    <name evidence="2" type="ORF">SCLCIDRAFT_33148</name>
</gene>
<keyword evidence="1" id="KW-0175">Coiled coil</keyword>
<sequence length="147" mass="16549">MDPPCLTVLGHQIYTQFPVGETPPSLDESEMKTSLKRKWSEEANDNLPQRRHLLPPFEIDMAAEKSFTLKFEGTIRGLWHELKDSLVKQADAIEGMQGEVKDLTEAIQGLRADVKDLLGKQMEVLLTMLKVMKDSNTKAGSRSILIL</sequence>
<reference evidence="3" key="2">
    <citation type="submission" date="2015-01" db="EMBL/GenBank/DDBJ databases">
        <title>Evolutionary Origins and Diversification of the Mycorrhizal Mutualists.</title>
        <authorList>
            <consortium name="DOE Joint Genome Institute"/>
            <consortium name="Mycorrhizal Genomics Consortium"/>
            <person name="Kohler A."/>
            <person name="Kuo A."/>
            <person name="Nagy L.G."/>
            <person name="Floudas D."/>
            <person name="Copeland A."/>
            <person name="Barry K.W."/>
            <person name="Cichocki N."/>
            <person name="Veneault-Fourrey C."/>
            <person name="LaButti K."/>
            <person name="Lindquist E.A."/>
            <person name="Lipzen A."/>
            <person name="Lundell T."/>
            <person name="Morin E."/>
            <person name="Murat C."/>
            <person name="Riley R."/>
            <person name="Ohm R."/>
            <person name="Sun H."/>
            <person name="Tunlid A."/>
            <person name="Henrissat B."/>
            <person name="Grigoriev I.V."/>
            <person name="Hibbett D.S."/>
            <person name="Martin F."/>
        </authorList>
    </citation>
    <scope>NUCLEOTIDE SEQUENCE [LARGE SCALE GENOMIC DNA]</scope>
    <source>
        <strain evidence="3">Foug A</strain>
    </source>
</reference>
<proteinExistence type="predicted"/>
<evidence type="ECO:0000313" key="3">
    <source>
        <dbReference type="Proteomes" id="UP000053989"/>
    </source>
</evidence>
<dbReference type="HOGENOM" id="CLU_1769209_0_0_1"/>
<organism evidence="2 3">
    <name type="scientific">Scleroderma citrinum Foug A</name>
    <dbReference type="NCBI Taxonomy" id="1036808"/>
    <lineage>
        <taxon>Eukaryota</taxon>
        <taxon>Fungi</taxon>
        <taxon>Dikarya</taxon>
        <taxon>Basidiomycota</taxon>
        <taxon>Agaricomycotina</taxon>
        <taxon>Agaricomycetes</taxon>
        <taxon>Agaricomycetidae</taxon>
        <taxon>Boletales</taxon>
        <taxon>Sclerodermatineae</taxon>
        <taxon>Sclerodermataceae</taxon>
        <taxon>Scleroderma</taxon>
    </lineage>
</organism>
<dbReference type="OrthoDB" id="2711962at2759"/>
<dbReference type="InParanoid" id="A0A0C3D5X5"/>